<gene>
    <name evidence="2" type="ORF">L873DRAFT_1382316</name>
</gene>
<evidence type="ECO:0000313" key="3">
    <source>
        <dbReference type="Proteomes" id="UP000276215"/>
    </source>
</evidence>
<dbReference type="EMBL" id="ML120431">
    <property type="protein sequence ID" value="RPA94964.1"/>
    <property type="molecule type" value="Genomic_DNA"/>
</dbReference>
<dbReference type="AlphaFoldDB" id="A0A3N4JM52"/>
<keyword evidence="3" id="KW-1185">Reference proteome</keyword>
<reference evidence="2 3" key="1">
    <citation type="journal article" date="2018" name="Nat. Ecol. Evol.">
        <title>Pezizomycetes genomes reveal the molecular basis of ectomycorrhizal truffle lifestyle.</title>
        <authorList>
            <person name="Murat C."/>
            <person name="Payen T."/>
            <person name="Noel B."/>
            <person name="Kuo A."/>
            <person name="Morin E."/>
            <person name="Chen J."/>
            <person name="Kohler A."/>
            <person name="Krizsan K."/>
            <person name="Balestrini R."/>
            <person name="Da Silva C."/>
            <person name="Montanini B."/>
            <person name="Hainaut M."/>
            <person name="Levati E."/>
            <person name="Barry K.W."/>
            <person name="Belfiori B."/>
            <person name="Cichocki N."/>
            <person name="Clum A."/>
            <person name="Dockter R.B."/>
            <person name="Fauchery L."/>
            <person name="Guy J."/>
            <person name="Iotti M."/>
            <person name="Le Tacon F."/>
            <person name="Lindquist E.A."/>
            <person name="Lipzen A."/>
            <person name="Malagnac F."/>
            <person name="Mello A."/>
            <person name="Molinier V."/>
            <person name="Miyauchi S."/>
            <person name="Poulain J."/>
            <person name="Riccioni C."/>
            <person name="Rubini A."/>
            <person name="Sitrit Y."/>
            <person name="Splivallo R."/>
            <person name="Traeger S."/>
            <person name="Wang M."/>
            <person name="Zifcakova L."/>
            <person name="Wipf D."/>
            <person name="Zambonelli A."/>
            <person name="Paolocci F."/>
            <person name="Nowrousian M."/>
            <person name="Ottonello S."/>
            <person name="Baldrian P."/>
            <person name="Spatafora J.W."/>
            <person name="Henrissat B."/>
            <person name="Nagy L.G."/>
            <person name="Aury J.M."/>
            <person name="Wincker P."/>
            <person name="Grigoriev I.V."/>
            <person name="Bonfante P."/>
            <person name="Martin F.M."/>
        </authorList>
    </citation>
    <scope>NUCLEOTIDE SEQUENCE [LARGE SCALE GENOMIC DNA]</scope>
    <source>
        <strain evidence="2 3">120613-1</strain>
    </source>
</reference>
<proteinExistence type="predicted"/>
<name>A0A3N4JM52_9PEZI</name>
<dbReference type="Proteomes" id="UP000276215">
    <property type="component" value="Unassembled WGS sequence"/>
</dbReference>
<accession>A0A3N4JM52</accession>
<evidence type="ECO:0000313" key="2">
    <source>
        <dbReference type="EMBL" id="RPA94964.1"/>
    </source>
</evidence>
<feature type="region of interest" description="Disordered" evidence="1">
    <location>
        <begin position="1"/>
        <end position="64"/>
    </location>
</feature>
<feature type="compositionally biased region" description="Polar residues" evidence="1">
    <location>
        <begin position="9"/>
        <end position="33"/>
    </location>
</feature>
<evidence type="ECO:0000256" key="1">
    <source>
        <dbReference type="SAM" id="MobiDB-lite"/>
    </source>
</evidence>
<protein>
    <submittedName>
        <fullName evidence="2">Uncharacterized protein</fullName>
    </submittedName>
</protein>
<sequence>MIGLRPISTAPTTFSPTYHISPQSPRNPRTIFTETAHLPPPTNHSNSPCKTPLVSRYSTSSQNT</sequence>
<organism evidence="2 3">
    <name type="scientific">Choiromyces venosus 120613-1</name>
    <dbReference type="NCBI Taxonomy" id="1336337"/>
    <lineage>
        <taxon>Eukaryota</taxon>
        <taxon>Fungi</taxon>
        <taxon>Dikarya</taxon>
        <taxon>Ascomycota</taxon>
        <taxon>Pezizomycotina</taxon>
        <taxon>Pezizomycetes</taxon>
        <taxon>Pezizales</taxon>
        <taxon>Tuberaceae</taxon>
        <taxon>Choiromyces</taxon>
    </lineage>
</organism>